<comment type="caution">
    <text evidence="1">The sequence shown here is derived from an EMBL/GenBank/DDBJ whole genome shotgun (WGS) entry which is preliminary data.</text>
</comment>
<evidence type="ECO:0000313" key="2">
    <source>
        <dbReference type="Proteomes" id="UP000332515"/>
    </source>
</evidence>
<sequence>MIELSDDIEYLARRMAARSGQAPEQVIRAALEREARAQGFASRGRARRMTVEEMLALGRTIAALPLLDPRSASEIADDLN</sequence>
<name>A0A6A7Y4H1_9HYPH</name>
<proteinExistence type="predicted"/>
<dbReference type="RefSeq" id="WP_153479854.1">
    <property type="nucleotide sequence ID" value="NZ_VWNA01000001.1"/>
</dbReference>
<protein>
    <recommendedName>
        <fullName evidence="3">Antitoxin</fullName>
    </recommendedName>
</protein>
<dbReference type="Proteomes" id="UP000332515">
    <property type="component" value="Unassembled WGS sequence"/>
</dbReference>
<gene>
    <name evidence="1" type="ORF">F0357_08060</name>
</gene>
<organism evidence="1 2">
    <name type="scientific">Segnochrobactrum spirostomi</name>
    <dbReference type="NCBI Taxonomy" id="2608987"/>
    <lineage>
        <taxon>Bacteria</taxon>
        <taxon>Pseudomonadati</taxon>
        <taxon>Pseudomonadota</taxon>
        <taxon>Alphaproteobacteria</taxon>
        <taxon>Hyphomicrobiales</taxon>
        <taxon>Segnochrobactraceae</taxon>
        <taxon>Segnochrobactrum</taxon>
    </lineage>
</organism>
<accession>A0A6A7Y4H1</accession>
<evidence type="ECO:0000313" key="1">
    <source>
        <dbReference type="EMBL" id="MQT12609.1"/>
    </source>
</evidence>
<evidence type="ECO:0008006" key="3">
    <source>
        <dbReference type="Google" id="ProtNLM"/>
    </source>
</evidence>
<keyword evidence="2" id="KW-1185">Reference proteome</keyword>
<reference evidence="1 2" key="1">
    <citation type="submission" date="2019-09" db="EMBL/GenBank/DDBJ databases">
        <title>Segnochrobactrum spirostomi gen. nov., sp. nov., isolated from the ciliate Spirostomum cf. yagiui and description of a novel family, Segnochrobactraceae fam. nov. within the order Rhizobiales of the class Alphaproteobacteria.</title>
        <authorList>
            <person name="Akter S."/>
            <person name="Shazib S.U.A."/>
            <person name="Shin M.K."/>
        </authorList>
    </citation>
    <scope>NUCLEOTIDE SEQUENCE [LARGE SCALE GENOMIC DNA]</scope>
    <source>
        <strain evidence="1 2">Sp-1</strain>
    </source>
</reference>
<dbReference type="EMBL" id="VWNA01000001">
    <property type="protein sequence ID" value="MQT12609.1"/>
    <property type="molecule type" value="Genomic_DNA"/>
</dbReference>
<dbReference type="AlphaFoldDB" id="A0A6A7Y4H1"/>